<sequence>MSTVSVPTPRSGVRTRRFRRLARLGFAVNGVVHLLIGGLSLRVAFGDETTQEADPSGAIARLAESPAGLVVVWAALVALVALGLWQFTFQSRSSDPSRAKRWGRRIVESGKGFASLALAGTTLVFALGGSTSSSATIRAISTDLLARPAGSIVLTIVGGIVLGSGIGFLAIGVRRGFRKLVRIPAGRRGLAVLTLGAAGYVSKGIALGIAGGLFVVAAITGDARRATGLDGALRFLDVPPYGTIALTVIGAGLVMYGGFLVARAKLARL</sequence>
<keyword evidence="1" id="KW-0812">Transmembrane</keyword>
<evidence type="ECO:0000259" key="2">
    <source>
        <dbReference type="Pfam" id="PF06724"/>
    </source>
</evidence>
<dbReference type="RefSeq" id="WP_127888281.1">
    <property type="nucleotide sequence ID" value="NZ_CP028137.1"/>
</dbReference>
<feature type="transmembrane region" description="Helical" evidence="1">
    <location>
        <begin position="149"/>
        <end position="171"/>
    </location>
</feature>
<feature type="transmembrane region" description="Helical" evidence="1">
    <location>
        <begin position="110"/>
        <end position="129"/>
    </location>
</feature>
<protein>
    <recommendedName>
        <fullName evidence="2">DUF1206 domain-containing protein</fullName>
    </recommendedName>
</protein>
<feature type="transmembrane region" description="Helical" evidence="1">
    <location>
        <begin position="241"/>
        <end position="262"/>
    </location>
</feature>
<dbReference type="AlphaFoldDB" id="A0A3T0T5K4"/>
<evidence type="ECO:0000256" key="1">
    <source>
        <dbReference type="SAM" id="Phobius"/>
    </source>
</evidence>
<reference evidence="3 4" key="1">
    <citation type="submission" date="2018-03" db="EMBL/GenBank/DDBJ databases">
        <title>Bacteriophage NCPPB3778 and a type I-E CRISPR drive the evolution of the US Biological Select Agent, Rathayibacter toxicus.</title>
        <authorList>
            <person name="Davis E.W.II."/>
            <person name="Tabima J.F."/>
            <person name="Weisberg A.J."/>
            <person name="Dantas Lopes L."/>
            <person name="Wiseman M.S."/>
            <person name="Wiseman M.S."/>
            <person name="Pupko T."/>
            <person name="Belcher M.S."/>
            <person name="Sechler A.J."/>
            <person name="Tancos M.A."/>
            <person name="Schroeder B.K."/>
            <person name="Murray T.D."/>
            <person name="Luster D.G."/>
            <person name="Schneider W.L."/>
            <person name="Rogers E."/>
            <person name="Andreote F.D."/>
            <person name="Grunwald N.J."/>
            <person name="Putnam M.L."/>
            <person name="Chang J.H."/>
        </authorList>
    </citation>
    <scope>NUCLEOTIDE SEQUENCE [LARGE SCALE GENOMIC DNA]</scope>
    <source>
        <strain evidence="3 4">DSM 15932</strain>
    </source>
</reference>
<evidence type="ECO:0000313" key="3">
    <source>
        <dbReference type="EMBL" id="AZZ53898.1"/>
    </source>
</evidence>
<dbReference type="Proteomes" id="UP000285317">
    <property type="component" value="Chromosome"/>
</dbReference>
<evidence type="ECO:0000313" key="4">
    <source>
        <dbReference type="Proteomes" id="UP000285317"/>
    </source>
</evidence>
<accession>A0A3T0T5K4</accession>
<name>A0A3T0T5K4_9MICO</name>
<keyword evidence="1" id="KW-0472">Membrane</keyword>
<feature type="transmembrane region" description="Helical" evidence="1">
    <location>
        <begin position="21"/>
        <end position="45"/>
    </location>
</feature>
<proteinExistence type="predicted"/>
<feature type="domain" description="DUF1206" evidence="2">
    <location>
        <begin position="198"/>
        <end position="265"/>
    </location>
</feature>
<feature type="domain" description="DUF1206" evidence="2">
    <location>
        <begin position="24"/>
        <end position="87"/>
    </location>
</feature>
<organism evidence="3 4">
    <name type="scientific">Rathayibacter festucae DSM 15932</name>
    <dbReference type="NCBI Taxonomy" id="1328866"/>
    <lineage>
        <taxon>Bacteria</taxon>
        <taxon>Bacillati</taxon>
        <taxon>Actinomycetota</taxon>
        <taxon>Actinomycetes</taxon>
        <taxon>Micrococcales</taxon>
        <taxon>Microbacteriaceae</taxon>
        <taxon>Rathayibacter</taxon>
    </lineage>
</organism>
<dbReference type="KEGG" id="rfs:C1I64_18935"/>
<gene>
    <name evidence="3" type="ORF">C1I64_18935</name>
</gene>
<dbReference type="EMBL" id="CP028137">
    <property type="protein sequence ID" value="AZZ53898.1"/>
    <property type="molecule type" value="Genomic_DNA"/>
</dbReference>
<feature type="transmembrane region" description="Helical" evidence="1">
    <location>
        <begin position="65"/>
        <end position="89"/>
    </location>
</feature>
<feature type="transmembrane region" description="Helical" evidence="1">
    <location>
        <begin position="192"/>
        <end position="221"/>
    </location>
</feature>
<dbReference type="InterPro" id="IPR009597">
    <property type="entry name" value="DUF1206"/>
</dbReference>
<keyword evidence="1" id="KW-1133">Transmembrane helix</keyword>
<dbReference type="Pfam" id="PF06724">
    <property type="entry name" value="DUF1206"/>
    <property type="match status" value="2"/>
</dbReference>